<dbReference type="CDD" id="cd02955">
    <property type="entry name" value="SSP411"/>
    <property type="match status" value="1"/>
</dbReference>
<evidence type="ECO:0000259" key="2">
    <source>
        <dbReference type="Pfam" id="PF03190"/>
    </source>
</evidence>
<dbReference type="SUPFAM" id="SSF48208">
    <property type="entry name" value="Six-hairpin glycosidases"/>
    <property type="match status" value="1"/>
</dbReference>
<evidence type="ECO:0000313" key="3">
    <source>
        <dbReference type="EMBL" id="OAA32979.1"/>
    </source>
</evidence>
<evidence type="ECO:0000313" key="4">
    <source>
        <dbReference type="Proteomes" id="UP000078544"/>
    </source>
</evidence>
<reference evidence="3 4" key="1">
    <citation type="journal article" date="2016" name="Genome Biol. Evol.">
        <title>Divergent and convergent evolution of fungal pathogenicity.</title>
        <authorList>
            <person name="Shang Y."/>
            <person name="Xiao G."/>
            <person name="Zheng P."/>
            <person name="Cen K."/>
            <person name="Zhan S."/>
            <person name="Wang C."/>
        </authorList>
    </citation>
    <scope>NUCLEOTIDE SEQUENCE [LARGE SCALE GENOMIC DNA]</scope>
    <source>
        <strain evidence="3 4">RCEF 2490</strain>
    </source>
</reference>
<proteinExistence type="predicted"/>
<dbReference type="SUPFAM" id="SSF52833">
    <property type="entry name" value="Thioredoxin-like"/>
    <property type="match status" value="1"/>
</dbReference>
<name>A0A166UUF3_9HYPO</name>
<protein>
    <recommendedName>
        <fullName evidence="2">Spermatogenesis-associated protein 20-like TRX domain-containing protein</fullName>
    </recommendedName>
</protein>
<dbReference type="InterPro" id="IPR012341">
    <property type="entry name" value="6hp_glycosidase-like_sf"/>
</dbReference>
<dbReference type="Pfam" id="PF03190">
    <property type="entry name" value="Thioredox_DsbH"/>
    <property type="match status" value="1"/>
</dbReference>
<evidence type="ECO:0000256" key="1">
    <source>
        <dbReference type="SAM" id="MobiDB-lite"/>
    </source>
</evidence>
<dbReference type="Proteomes" id="UP000078544">
    <property type="component" value="Unassembled WGS sequence"/>
</dbReference>
<dbReference type="Gene3D" id="3.40.30.10">
    <property type="entry name" value="Glutaredoxin"/>
    <property type="match status" value="1"/>
</dbReference>
<dbReference type="STRING" id="1081109.A0A166UUF3"/>
<dbReference type="PIRSF" id="PIRSF006402">
    <property type="entry name" value="UCP006402_thioredoxin"/>
    <property type="match status" value="1"/>
</dbReference>
<dbReference type="PANTHER" id="PTHR42899:SF1">
    <property type="entry name" value="SPERMATOGENESIS-ASSOCIATED PROTEIN 20"/>
    <property type="match status" value="1"/>
</dbReference>
<dbReference type="Gene3D" id="1.50.10.10">
    <property type="match status" value="1"/>
</dbReference>
<organism evidence="3 4">
    <name type="scientific">Moelleriella libera RCEF 2490</name>
    <dbReference type="NCBI Taxonomy" id="1081109"/>
    <lineage>
        <taxon>Eukaryota</taxon>
        <taxon>Fungi</taxon>
        <taxon>Dikarya</taxon>
        <taxon>Ascomycota</taxon>
        <taxon>Pezizomycotina</taxon>
        <taxon>Sordariomycetes</taxon>
        <taxon>Hypocreomycetidae</taxon>
        <taxon>Hypocreales</taxon>
        <taxon>Clavicipitaceae</taxon>
        <taxon>Moelleriella</taxon>
    </lineage>
</organism>
<dbReference type="AlphaFoldDB" id="A0A166UUF3"/>
<feature type="domain" description="Spermatogenesis-associated protein 20-like TRX" evidence="2">
    <location>
        <begin position="35"/>
        <end position="204"/>
    </location>
</feature>
<sequence length="726" mass="79505">MLISKLNASAASGVSGAETTTVDHGAIVQVTALQNRAACGRSPFVRSGENSLVNWQVLDVDSMERAKRENKLLFLHIGYRACHFCRLMAQETFSNPDCAAILNESFIPVIVDREERPDIDAIYMNYVQAVSNVGGWPLNVFVTPDMEPVFGGTYWPGPGATRRSVGDQEDECPDCYTIFKKVRNIWRDQEARCRKEASEVLAQLREFAAEGTLGTRGLDGSHPIAKPSWSTLAAAQAPPQPRSQGTALQDSSELDLDQLEEAYAHIAGTFDAIHGGFGTAPKFPTPPKLAFLLQLSASPAAVRDVVGEEESINATNMAVTTLRKLRDSALHDHIGATGFARCSITPDWSIPNFEKLVVDNALLLTLYLDAWHLSGEEVASEFCDTVIELAEYLSSPPIVLSHGGLATSEAADSFPKRGDKDFVEGAYYLWTRREFDSVVDASTGNRHISQIAAAHWDVREGGNVAEVHDVNDEFINQNILRVVKTPDELSRQFNLPIDTIRQYLQTARQSLKARRERERPRPEIDDKVVTAWNALAISSLAQAAIALRVVAVPQSQKYLQAAVAAASFIEANLWDNNAKILYRVWKDGRDTPAFADDYAYLINCLLDLYTATGDFSYVDFANVLQKTQNALFLDDDAGGFFSTVASSAHTILRLKDGMDTSLPSTNAVSVKNLFRLATLLDNEAYAALAKGTLAAFEVEMLQHPWLFPGLLGGVVTARLGNSGTVA</sequence>
<dbReference type="GO" id="GO:0005975">
    <property type="term" value="P:carbohydrate metabolic process"/>
    <property type="evidence" value="ECO:0007669"/>
    <property type="project" value="InterPro"/>
</dbReference>
<dbReference type="InterPro" id="IPR008928">
    <property type="entry name" value="6-hairpin_glycosidase_sf"/>
</dbReference>
<dbReference type="PANTHER" id="PTHR42899">
    <property type="entry name" value="SPERMATOGENESIS-ASSOCIATED PROTEIN 20"/>
    <property type="match status" value="1"/>
</dbReference>
<dbReference type="InterPro" id="IPR004879">
    <property type="entry name" value="Ssp411-like_TRX"/>
</dbReference>
<dbReference type="OrthoDB" id="1923667at2759"/>
<dbReference type="EMBL" id="AZGY01000001">
    <property type="protein sequence ID" value="OAA32979.1"/>
    <property type="molecule type" value="Genomic_DNA"/>
</dbReference>
<accession>A0A166UUF3</accession>
<dbReference type="InterPro" id="IPR024705">
    <property type="entry name" value="Ssp411"/>
</dbReference>
<dbReference type="GO" id="GO:0003824">
    <property type="term" value="F:catalytic activity"/>
    <property type="evidence" value="ECO:0007669"/>
    <property type="project" value="UniProtKB-ARBA"/>
</dbReference>
<comment type="caution">
    <text evidence="3">The sequence shown here is derived from an EMBL/GenBank/DDBJ whole genome shotgun (WGS) entry which is preliminary data.</text>
</comment>
<gene>
    <name evidence="3" type="ORF">AAL_00444</name>
</gene>
<feature type="region of interest" description="Disordered" evidence="1">
    <location>
        <begin position="231"/>
        <end position="252"/>
    </location>
</feature>
<dbReference type="InterPro" id="IPR036249">
    <property type="entry name" value="Thioredoxin-like_sf"/>
</dbReference>
<keyword evidence="4" id="KW-1185">Reference proteome</keyword>